<gene>
    <name evidence="3" type="ORF">FNY66_02650</name>
</gene>
<dbReference type="Pfam" id="PF13490">
    <property type="entry name" value="zf-HC2"/>
    <property type="match status" value="1"/>
</dbReference>
<dbReference type="OrthoDB" id="6194834at2"/>
<comment type="caution">
    <text evidence="3">The sequence shown here is derived from an EMBL/GenBank/DDBJ whole genome shotgun (WGS) entry which is preliminary data.</text>
</comment>
<accession>A0A5M9I072</accession>
<reference evidence="3" key="1">
    <citation type="submission" date="2019-07" db="EMBL/GenBank/DDBJ databases">
        <authorList>
            <person name="Wongkuna S."/>
            <person name="Scaria J."/>
        </authorList>
    </citation>
    <scope>NUCLEOTIDE SEQUENCE [LARGE SCALE GENOMIC DNA]</scope>
    <source>
        <strain evidence="3">SW178</strain>
    </source>
</reference>
<evidence type="ECO:0000259" key="2">
    <source>
        <dbReference type="Pfam" id="PF13490"/>
    </source>
</evidence>
<evidence type="ECO:0000313" key="3">
    <source>
        <dbReference type="EMBL" id="KAA8502550.1"/>
    </source>
</evidence>
<dbReference type="RefSeq" id="WP_087151132.1">
    <property type="nucleotide sequence ID" value="NZ_VMSO01000002.1"/>
</dbReference>
<keyword evidence="1" id="KW-0812">Transmembrane</keyword>
<dbReference type="EMBL" id="VMSO01000002">
    <property type="protein sequence ID" value="KAA8502550.1"/>
    <property type="molecule type" value="Genomic_DNA"/>
</dbReference>
<protein>
    <submittedName>
        <fullName evidence="3">Zf-HC2 domain-containing protein</fullName>
    </submittedName>
</protein>
<name>A0A5M9I072_9FIRM</name>
<dbReference type="AlphaFoldDB" id="A0A5M9I072"/>
<proteinExistence type="predicted"/>
<sequence>MKITCDIISDLIPSYIDDICTADSRRLIEEHIRTCEKCRQKIGYMADPINCPEISEDAEVKEPFLKIKKRNRIHVIAAVAITICILGSAMFAVQEVGVIHNYFYPRSEATIINETGRSEWLTVNISGKKYLNFSSVFYNKELINDANSSEKVAIMIYDEEGRVVMDSITIEPGETINLDMLKNDQNYIVKAKCGKGTVFLNFF</sequence>
<evidence type="ECO:0000256" key="1">
    <source>
        <dbReference type="SAM" id="Phobius"/>
    </source>
</evidence>
<keyword evidence="4" id="KW-1185">Reference proteome</keyword>
<organism evidence="3 4">
    <name type="scientific">Mediterraneibacter catenae</name>
    <dbReference type="NCBI Taxonomy" id="2594882"/>
    <lineage>
        <taxon>Bacteria</taxon>
        <taxon>Bacillati</taxon>
        <taxon>Bacillota</taxon>
        <taxon>Clostridia</taxon>
        <taxon>Lachnospirales</taxon>
        <taxon>Lachnospiraceae</taxon>
        <taxon>Mediterraneibacter</taxon>
    </lineage>
</organism>
<keyword evidence="1" id="KW-1133">Transmembrane helix</keyword>
<dbReference type="InterPro" id="IPR027383">
    <property type="entry name" value="Znf_put"/>
</dbReference>
<keyword evidence="1" id="KW-0472">Membrane</keyword>
<evidence type="ECO:0000313" key="4">
    <source>
        <dbReference type="Proteomes" id="UP000322025"/>
    </source>
</evidence>
<feature type="domain" description="Putative zinc-finger" evidence="2">
    <location>
        <begin position="5"/>
        <end position="39"/>
    </location>
</feature>
<dbReference type="Proteomes" id="UP000322025">
    <property type="component" value="Unassembled WGS sequence"/>
</dbReference>
<feature type="transmembrane region" description="Helical" evidence="1">
    <location>
        <begin position="73"/>
        <end position="93"/>
    </location>
</feature>